<dbReference type="EMBL" id="SOKU01000037">
    <property type="protein sequence ID" value="TES86865.1"/>
    <property type="molecule type" value="Genomic_DNA"/>
</dbReference>
<dbReference type="SUPFAM" id="SSF46955">
    <property type="entry name" value="Putative DNA-binding domain"/>
    <property type="match status" value="1"/>
</dbReference>
<gene>
    <name evidence="2" type="ORF">E3J95_00930</name>
</gene>
<dbReference type="Proteomes" id="UP000320781">
    <property type="component" value="Unassembled WGS sequence"/>
</dbReference>
<name>A0A523QM37_UNCAE</name>
<evidence type="ECO:0000313" key="2">
    <source>
        <dbReference type="EMBL" id="TES86865.1"/>
    </source>
</evidence>
<dbReference type="GO" id="GO:0003677">
    <property type="term" value="F:DNA binding"/>
    <property type="evidence" value="ECO:0007669"/>
    <property type="project" value="UniProtKB-KW"/>
</dbReference>
<dbReference type="NCBIfam" id="TIGR01764">
    <property type="entry name" value="excise"/>
    <property type="match status" value="1"/>
</dbReference>
<reference evidence="2 3" key="1">
    <citation type="submission" date="2019-03" db="EMBL/GenBank/DDBJ databases">
        <title>Metabolic potential of uncultured bacteria and archaea associated with petroleum seepage in deep-sea sediments.</title>
        <authorList>
            <person name="Dong X."/>
            <person name="Hubert C."/>
        </authorList>
    </citation>
    <scope>NUCLEOTIDE SEQUENCE [LARGE SCALE GENOMIC DNA]</scope>
    <source>
        <strain evidence="2">E44_bin92</strain>
    </source>
</reference>
<organism evidence="2 3">
    <name type="scientific">Aerophobetes bacterium</name>
    <dbReference type="NCBI Taxonomy" id="2030807"/>
    <lineage>
        <taxon>Bacteria</taxon>
        <taxon>Candidatus Aerophobota</taxon>
    </lineage>
</organism>
<dbReference type="AlphaFoldDB" id="A0A523QM37"/>
<sequence length="60" mass="6729">MAKEIMNPKEAAEYLGISKPTLYKLIKNGEIPAKKIGKQWRIAKAMLDEIVRGGSQDEAR</sequence>
<proteinExistence type="predicted"/>
<comment type="caution">
    <text evidence="2">The sequence shown here is derived from an EMBL/GenBank/DDBJ whole genome shotgun (WGS) entry which is preliminary data.</text>
</comment>
<protein>
    <submittedName>
        <fullName evidence="2">DNA-binding protein</fullName>
    </submittedName>
</protein>
<dbReference type="Pfam" id="PF12728">
    <property type="entry name" value="HTH_17"/>
    <property type="match status" value="1"/>
</dbReference>
<evidence type="ECO:0000313" key="3">
    <source>
        <dbReference type="Proteomes" id="UP000320781"/>
    </source>
</evidence>
<dbReference type="InterPro" id="IPR041657">
    <property type="entry name" value="HTH_17"/>
</dbReference>
<dbReference type="InterPro" id="IPR010093">
    <property type="entry name" value="SinI_DNA-bd"/>
</dbReference>
<dbReference type="InterPro" id="IPR009061">
    <property type="entry name" value="DNA-bd_dom_put_sf"/>
</dbReference>
<dbReference type="Gene3D" id="3.90.105.50">
    <property type="match status" value="1"/>
</dbReference>
<evidence type="ECO:0000259" key="1">
    <source>
        <dbReference type="Pfam" id="PF12728"/>
    </source>
</evidence>
<accession>A0A523QM37</accession>
<feature type="domain" description="Helix-turn-helix" evidence="1">
    <location>
        <begin position="6"/>
        <end position="52"/>
    </location>
</feature>
<keyword evidence="2" id="KW-0238">DNA-binding</keyword>
<dbReference type="InterPro" id="IPR038148">
    <property type="entry name" value="Tn1545/Tn916_Xis"/>
</dbReference>